<keyword evidence="5" id="KW-0378">Hydrolase</keyword>
<evidence type="ECO:0000256" key="6">
    <source>
        <dbReference type="ARBA" id="ARBA00022807"/>
    </source>
</evidence>
<evidence type="ECO:0000256" key="7">
    <source>
        <dbReference type="SAM" id="MobiDB-lite"/>
    </source>
</evidence>
<feature type="compositionally biased region" description="Basic and acidic residues" evidence="7">
    <location>
        <begin position="688"/>
        <end position="697"/>
    </location>
</feature>
<dbReference type="PROSITE" id="PS00973">
    <property type="entry name" value="USP_2"/>
    <property type="match status" value="1"/>
</dbReference>
<feature type="region of interest" description="Disordered" evidence="7">
    <location>
        <begin position="878"/>
        <end position="904"/>
    </location>
</feature>
<dbReference type="InterPro" id="IPR044635">
    <property type="entry name" value="UBP14-like"/>
</dbReference>
<keyword evidence="6" id="KW-0788">Thiol protease</keyword>
<feature type="compositionally biased region" description="Polar residues" evidence="7">
    <location>
        <begin position="463"/>
        <end position="480"/>
    </location>
</feature>
<comment type="caution">
    <text evidence="9">The sequence shown here is derived from an EMBL/GenBank/DDBJ whole genome shotgun (WGS) entry which is preliminary data.</text>
</comment>
<dbReference type="EMBL" id="MU865947">
    <property type="protein sequence ID" value="KAK4447736.1"/>
    <property type="molecule type" value="Genomic_DNA"/>
</dbReference>
<evidence type="ECO:0000313" key="10">
    <source>
        <dbReference type="Proteomes" id="UP001321760"/>
    </source>
</evidence>
<dbReference type="InterPro" id="IPR028889">
    <property type="entry name" value="USP"/>
</dbReference>
<feature type="domain" description="USP" evidence="8">
    <location>
        <begin position="493"/>
        <end position="1084"/>
    </location>
</feature>
<reference evidence="9" key="1">
    <citation type="journal article" date="2023" name="Mol. Phylogenet. Evol.">
        <title>Genome-scale phylogeny and comparative genomics of the fungal order Sordariales.</title>
        <authorList>
            <person name="Hensen N."/>
            <person name="Bonometti L."/>
            <person name="Westerberg I."/>
            <person name="Brannstrom I.O."/>
            <person name="Guillou S."/>
            <person name="Cros-Aarteil S."/>
            <person name="Calhoun S."/>
            <person name="Haridas S."/>
            <person name="Kuo A."/>
            <person name="Mondo S."/>
            <person name="Pangilinan J."/>
            <person name="Riley R."/>
            <person name="LaButti K."/>
            <person name="Andreopoulos B."/>
            <person name="Lipzen A."/>
            <person name="Chen C."/>
            <person name="Yan M."/>
            <person name="Daum C."/>
            <person name="Ng V."/>
            <person name="Clum A."/>
            <person name="Steindorff A."/>
            <person name="Ohm R.A."/>
            <person name="Martin F."/>
            <person name="Silar P."/>
            <person name="Natvig D.O."/>
            <person name="Lalanne C."/>
            <person name="Gautier V."/>
            <person name="Ament-Velasquez S.L."/>
            <person name="Kruys A."/>
            <person name="Hutchinson M.I."/>
            <person name="Powell A.J."/>
            <person name="Barry K."/>
            <person name="Miller A.N."/>
            <person name="Grigoriev I.V."/>
            <person name="Debuchy R."/>
            <person name="Gladieux P."/>
            <person name="Hiltunen Thoren M."/>
            <person name="Johannesson H."/>
        </authorList>
    </citation>
    <scope>NUCLEOTIDE SEQUENCE</scope>
    <source>
        <strain evidence="9">PSN243</strain>
    </source>
</reference>
<feature type="region of interest" description="Disordered" evidence="7">
    <location>
        <begin position="606"/>
        <end position="697"/>
    </location>
</feature>
<gene>
    <name evidence="9" type="ORF">QBC34DRAFT_426973</name>
</gene>
<evidence type="ECO:0000256" key="5">
    <source>
        <dbReference type="ARBA" id="ARBA00022801"/>
    </source>
</evidence>
<dbReference type="Pfam" id="PF00443">
    <property type="entry name" value="UCH"/>
    <property type="match status" value="1"/>
</dbReference>
<dbReference type="Gene3D" id="3.90.70.10">
    <property type="entry name" value="Cysteine proteinases"/>
    <property type="match status" value="2"/>
</dbReference>
<feature type="region of interest" description="Disordered" evidence="7">
    <location>
        <begin position="1091"/>
        <end position="1128"/>
    </location>
</feature>
<dbReference type="CDD" id="cd02666">
    <property type="entry name" value="Peptidase_C19J"/>
    <property type="match status" value="1"/>
</dbReference>
<feature type="compositionally biased region" description="Polar residues" evidence="7">
    <location>
        <begin position="636"/>
        <end position="648"/>
    </location>
</feature>
<evidence type="ECO:0000256" key="1">
    <source>
        <dbReference type="ARBA" id="ARBA00000707"/>
    </source>
</evidence>
<organism evidence="9 10">
    <name type="scientific">Podospora aff. communis PSN243</name>
    <dbReference type="NCBI Taxonomy" id="3040156"/>
    <lineage>
        <taxon>Eukaryota</taxon>
        <taxon>Fungi</taxon>
        <taxon>Dikarya</taxon>
        <taxon>Ascomycota</taxon>
        <taxon>Pezizomycotina</taxon>
        <taxon>Sordariomycetes</taxon>
        <taxon>Sordariomycetidae</taxon>
        <taxon>Sordariales</taxon>
        <taxon>Podosporaceae</taxon>
        <taxon>Podospora</taxon>
    </lineage>
</organism>
<dbReference type="InterPro" id="IPR025305">
    <property type="entry name" value="UCH_repeat_domain"/>
</dbReference>
<evidence type="ECO:0000256" key="3">
    <source>
        <dbReference type="ARBA" id="ARBA00022670"/>
    </source>
</evidence>
<keyword evidence="3" id="KW-0645">Protease</keyword>
<evidence type="ECO:0000313" key="9">
    <source>
        <dbReference type="EMBL" id="KAK4447736.1"/>
    </source>
</evidence>
<dbReference type="PROSITE" id="PS50235">
    <property type="entry name" value="USP_3"/>
    <property type="match status" value="1"/>
</dbReference>
<reference evidence="9" key="2">
    <citation type="submission" date="2023-05" db="EMBL/GenBank/DDBJ databases">
        <authorList>
            <consortium name="Lawrence Berkeley National Laboratory"/>
            <person name="Steindorff A."/>
            <person name="Hensen N."/>
            <person name="Bonometti L."/>
            <person name="Westerberg I."/>
            <person name="Brannstrom I.O."/>
            <person name="Guillou S."/>
            <person name="Cros-Aarteil S."/>
            <person name="Calhoun S."/>
            <person name="Haridas S."/>
            <person name="Kuo A."/>
            <person name="Mondo S."/>
            <person name="Pangilinan J."/>
            <person name="Riley R."/>
            <person name="Labutti K."/>
            <person name="Andreopoulos B."/>
            <person name="Lipzen A."/>
            <person name="Chen C."/>
            <person name="Yanf M."/>
            <person name="Daum C."/>
            <person name="Ng V."/>
            <person name="Clum A."/>
            <person name="Ohm R."/>
            <person name="Martin F."/>
            <person name="Silar P."/>
            <person name="Natvig D."/>
            <person name="Lalanne C."/>
            <person name="Gautier V."/>
            <person name="Ament-Velasquez S.L."/>
            <person name="Kruys A."/>
            <person name="Hutchinson M.I."/>
            <person name="Powell A.J."/>
            <person name="Barry K."/>
            <person name="Miller A.N."/>
            <person name="Grigoriev I.V."/>
            <person name="Debuchy R."/>
            <person name="Gladieux P."/>
            <person name="Thoren M.H."/>
            <person name="Johannesson H."/>
        </authorList>
    </citation>
    <scope>NUCLEOTIDE SEQUENCE</scope>
    <source>
        <strain evidence="9">PSN243</strain>
    </source>
</reference>
<dbReference type="GO" id="GO:0061136">
    <property type="term" value="P:regulation of proteasomal protein catabolic process"/>
    <property type="evidence" value="ECO:0007669"/>
    <property type="project" value="TreeGrafter"/>
</dbReference>
<dbReference type="InterPro" id="IPR038765">
    <property type="entry name" value="Papain-like_cys_pep_sf"/>
</dbReference>
<comment type="catalytic activity">
    <reaction evidence="1">
        <text>Thiol-dependent hydrolysis of ester, thioester, amide, peptide and isopeptide bonds formed by the C-terminal Gly of ubiquitin (a 76-residue protein attached to proteins as an intracellular targeting signal).</text>
        <dbReference type="EC" id="3.4.19.12"/>
    </reaction>
</comment>
<feature type="region of interest" description="Disordered" evidence="7">
    <location>
        <begin position="463"/>
        <end position="488"/>
    </location>
</feature>
<dbReference type="Pfam" id="PF13446">
    <property type="entry name" value="RPT"/>
    <property type="match status" value="2"/>
</dbReference>
<keyword evidence="4" id="KW-0833">Ubl conjugation pathway</keyword>
<dbReference type="PANTHER" id="PTHR43982">
    <property type="entry name" value="UBIQUITIN CARBOXYL-TERMINAL HYDROLASE"/>
    <property type="match status" value="1"/>
</dbReference>
<name>A0AAV9GJ72_9PEZI</name>
<dbReference type="GO" id="GO:0004843">
    <property type="term" value="F:cysteine-type deubiquitinase activity"/>
    <property type="evidence" value="ECO:0007669"/>
    <property type="project" value="UniProtKB-EC"/>
</dbReference>
<sequence>MGIEKFSPESVEHNKEAKLYPILCRASYRCSVCPQTVQVEITAPRLVPKWIDLITDEQRILNALKVARADDPDRYANVGPEGERRYATTPLQTLNHYLKDIAETGHEDRSKRISSRNKTFMVQFGGACDHVFRYLGFGFEPAEEPVEEGSVEGFWIPPRLPPPEGKTPLKSERAFIEDVRNEVQSLLEEAPPGSVEVVRLVCPPARGALEKALKTTIGGRKSVDKEDAGHFRVLGADLDADDETLKWAYERQVRTDPSRKPAYLSALKNLGTHRNVEFQLFCFSQDEDQAQPDKSPSDDPVDKAYAHFNLERTYSGPDSYIVNVYRTFREQSPAQKAAHRTNLLQIGNDRNSSEILSEVYGLPMEQSEACSFLKVDPNWPLESIAMSAQSMVQVSSILPITGTKYCSGVRGGKEKGHTDTITQELDLELVIMALERINMDATADSKQEQEAFDAILADLHSQRTSKNASANPDASNNVGDQSEGGEVDRDLPVGLGNLRNTCYLNSILQYFYSVNAVRDLVLNSNQSRLTPTEQDVQEALKNLDPSDLEPGRAFVGSEFSRELHTLFESLKASQDRSITPRQRLANAALLRPEKVRPKVEEAAPVIGPVNKDAPPLPPRVGESSEPKVTVDAVPESSETASIVSSQTLVDKPDDDPSYVVVSRDAANKDGSTSMDIDAPEKSGTTSPKDSEPKHSKLSVEELAVELDKPNVGSDQMDVDEVMGNAIDHLRAAYRVAHIGHAEAGPDPIEKAFFSTFIDNRKKADEESWNRSSRSDRWVTAYPAKTGRRDLYEALAVSFDLERLPGDLLSFTTIERPAPNFHICIQRSDGVSKNSNPIEIPETLYLDRFMHTNETCSDLFQSKKRTWDLKSRINEIAPANRDPVKEAGPTAKGASHAPKADPEDLADMDEVDGFLLMGSSRGEGNEVVAATTANDTALEDDWGMVDTLINSLRSSHPDVQVDHSATGFRRTSDENALEDIPQPAASLEDFWLTFNGAAEDEQAHLKAEKDEIFKSMTSVAYRLHAVVCHAGATASAGHYWVWIHDFEQDVWRKYNDTRVSVHPAEFVFEELNTKGEPYYLAYVRESEISQLVSTPRRQNPSPEIEMTQAPQLNDNTALAEESPPPYTMH</sequence>
<dbReference type="AlphaFoldDB" id="A0AAV9GJ72"/>
<evidence type="ECO:0000259" key="8">
    <source>
        <dbReference type="PROSITE" id="PS50235"/>
    </source>
</evidence>
<dbReference type="InterPro" id="IPR018200">
    <property type="entry name" value="USP_CS"/>
</dbReference>
<protein>
    <recommendedName>
        <fullName evidence="2">ubiquitinyl hydrolase 1</fullName>
        <ecNumber evidence="2">3.4.19.12</ecNumber>
    </recommendedName>
</protein>
<evidence type="ECO:0000256" key="2">
    <source>
        <dbReference type="ARBA" id="ARBA00012759"/>
    </source>
</evidence>
<dbReference type="InterPro" id="IPR001394">
    <property type="entry name" value="Peptidase_C19_UCH"/>
</dbReference>
<keyword evidence="10" id="KW-1185">Reference proteome</keyword>
<dbReference type="GO" id="GO:0070628">
    <property type="term" value="F:proteasome binding"/>
    <property type="evidence" value="ECO:0007669"/>
    <property type="project" value="TreeGrafter"/>
</dbReference>
<dbReference type="EC" id="3.4.19.12" evidence="2"/>
<dbReference type="GO" id="GO:0043161">
    <property type="term" value="P:proteasome-mediated ubiquitin-dependent protein catabolic process"/>
    <property type="evidence" value="ECO:0007669"/>
    <property type="project" value="InterPro"/>
</dbReference>
<dbReference type="Proteomes" id="UP001321760">
    <property type="component" value="Unassembled WGS sequence"/>
</dbReference>
<dbReference type="GO" id="GO:0016579">
    <property type="term" value="P:protein deubiquitination"/>
    <property type="evidence" value="ECO:0007669"/>
    <property type="project" value="InterPro"/>
</dbReference>
<evidence type="ECO:0000256" key="4">
    <source>
        <dbReference type="ARBA" id="ARBA00022786"/>
    </source>
</evidence>
<dbReference type="SUPFAM" id="SSF54001">
    <property type="entry name" value="Cysteine proteinases"/>
    <property type="match status" value="1"/>
</dbReference>
<accession>A0AAV9GJ72</accession>
<proteinExistence type="predicted"/>
<dbReference type="PANTHER" id="PTHR43982:SF6">
    <property type="entry name" value="UBIQUITIN CARBOXYL-TERMINAL HYDROLASE 2-RELATED"/>
    <property type="match status" value="1"/>
</dbReference>
<feature type="compositionally biased region" description="Polar residues" evidence="7">
    <location>
        <begin position="1091"/>
        <end position="1100"/>
    </location>
</feature>